<feature type="region of interest" description="Disordered" evidence="1">
    <location>
        <begin position="1"/>
        <end position="21"/>
    </location>
</feature>
<dbReference type="Proteomes" id="UP000815325">
    <property type="component" value="Unassembled WGS sequence"/>
</dbReference>
<accession>A0ABQ7GMT1</accession>
<evidence type="ECO:0000256" key="1">
    <source>
        <dbReference type="SAM" id="MobiDB-lite"/>
    </source>
</evidence>
<comment type="caution">
    <text evidence="2">The sequence shown here is derived from an EMBL/GenBank/DDBJ whole genome shotgun (WGS) entry which is preliminary data.</text>
</comment>
<sequence>MCSFLNNGAAEHGQAAKDKKVQEKLRGLTRSKNSSGPSRTPQLDKMFQVSTWLYKLLYITIIVTFG</sequence>
<keyword evidence="3" id="KW-1185">Reference proteome</keyword>
<dbReference type="EMBL" id="MU069683">
    <property type="protein sequence ID" value="KAF5835919.1"/>
    <property type="molecule type" value="Genomic_DNA"/>
</dbReference>
<proteinExistence type="predicted"/>
<evidence type="ECO:0000313" key="3">
    <source>
        <dbReference type="Proteomes" id="UP000815325"/>
    </source>
</evidence>
<gene>
    <name evidence="2" type="ORF">DUNSADRAFT_6676</name>
</gene>
<name>A0ABQ7GMT1_DUNSA</name>
<reference evidence="2" key="1">
    <citation type="submission" date="2017-08" db="EMBL/GenBank/DDBJ databases">
        <authorList>
            <person name="Polle J.E."/>
            <person name="Barry K."/>
            <person name="Cushman J."/>
            <person name="Schmutz J."/>
            <person name="Tran D."/>
            <person name="Hathwaick L.T."/>
            <person name="Yim W.C."/>
            <person name="Jenkins J."/>
            <person name="Mckie-Krisberg Z.M."/>
            <person name="Prochnik S."/>
            <person name="Lindquist E."/>
            <person name="Dockter R.B."/>
            <person name="Adam C."/>
            <person name="Molina H."/>
            <person name="Bunkerborg J."/>
            <person name="Jin E."/>
            <person name="Buchheim M."/>
            <person name="Magnuson J."/>
        </authorList>
    </citation>
    <scope>NUCLEOTIDE SEQUENCE</scope>
    <source>
        <strain evidence="2">CCAP 19/18</strain>
    </source>
</reference>
<protein>
    <submittedName>
        <fullName evidence="2">Uncharacterized protein</fullName>
    </submittedName>
</protein>
<organism evidence="2 3">
    <name type="scientific">Dunaliella salina</name>
    <name type="common">Green alga</name>
    <name type="synonym">Protococcus salinus</name>
    <dbReference type="NCBI Taxonomy" id="3046"/>
    <lineage>
        <taxon>Eukaryota</taxon>
        <taxon>Viridiplantae</taxon>
        <taxon>Chlorophyta</taxon>
        <taxon>core chlorophytes</taxon>
        <taxon>Chlorophyceae</taxon>
        <taxon>CS clade</taxon>
        <taxon>Chlamydomonadales</taxon>
        <taxon>Dunaliellaceae</taxon>
        <taxon>Dunaliella</taxon>
    </lineage>
</organism>
<evidence type="ECO:0000313" key="2">
    <source>
        <dbReference type="EMBL" id="KAF5835919.1"/>
    </source>
</evidence>